<dbReference type="CDD" id="cd04301">
    <property type="entry name" value="NAT_SF"/>
    <property type="match status" value="1"/>
</dbReference>
<accession>A0A9Q8EA01</accession>
<dbReference type="PANTHER" id="PTHR43451:SF1">
    <property type="entry name" value="ACETYLTRANSFERASE"/>
    <property type="match status" value="1"/>
</dbReference>
<comment type="caution">
    <text evidence="3">The sequence shown here is derived from an EMBL/GenBank/DDBJ whole genome shotgun (WGS) entry which is preliminary data.</text>
</comment>
<evidence type="ECO:0000313" key="4">
    <source>
        <dbReference type="Proteomes" id="UP000255286"/>
    </source>
</evidence>
<dbReference type="InterPro" id="IPR016181">
    <property type="entry name" value="Acyl_CoA_acyltransferase"/>
</dbReference>
<dbReference type="EMBL" id="CAHPRB010000015">
    <property type="protein sequence ID" value="CAB5595855.1"/>
    <property type="molecule type" value="Genomic_DNA"/>
</dbReference>
<dbReference type="PANTHER" id="PTHR43451">
    <property type="entry name" value="ACETYLTRANSFERASE (GNAT) FAMILY PROTEIN"/>
    <property type="match status" value="1"/>
</dbReference>
<evidence type="ECO:0000313" key="2">
    <source>
        <dbReference type="EMBL" id="CAB5595855.1"/>
    </source>
</evidence>
<dbReference type="InterPro" id="IPR000182">
    <property type="entry name" value="GNAT_dom"/>
</dbReference>
<feature type="domain" description="N-acetyltransferase" evidence="1">
    <location>
        <begin position="1"/>
        <end position="154"/>
    </location>
</feature>
<dbReference type="PROSITE" id="PS51186">
    <property type="entry name" value="GNAT"/>
    <property type="match status" value="1"/>
</dbReference>
<reference evidence="2" key="2">
    <citation type="submission" date="2020-05" db="EMBL/GenBank/DDBJ databases">
        <authorList>
            <person name="Delgado-Blas J."/>
        </authorList>
    </citation>
    <scope>NUCLEOTIDE SEQUENCE</scope>
    <source>
        <strain evidence="2">BB1468</strain>
    </source>
</reference>
<organism evidence="3 4">
    <name type="scientific">Citrobacter youngae</name>
    <dbReference type="NCBI Taxonomy" id="133448"/>
    <lineage>
        <taxon>Bacteria</taxon>
        <taxon>Pseudomonadati</taxon>
        <taxon>Pseudomonadota</taxon>
        <taxon>Gammaproteobacteria</taxon>
        <taxon>Enterobacterales</taxon>
        <taxon>Enterobacteriaceae</taxon>
        <taxon>Citrobacter</taxon>
        <taxon>Citrobacter freundii complex</taxon>
    </lineage>
</organism>
<dbReference type="GeneID" id="83646383"/>
<dbReference type="Gene3D" id="3.40.630.30">
    <property type="match status" value="1"/>
</dbReference>
<proteinExistence type="predicted"/>
<name>A0A9Q8EA01_9ENTR</name>
<reference evidence="3 4" key="1">
    <citation type="submission" date="2018-06" db="EMBL/GenBank/DDBJ databases">
        <authorList>
            <consortium name="Pathogen Informatics"/>
            <person name="Doyle S."/>
        </authorList>
    </citation>
    <scope>NUCLEOTIDE SEQUENCE [LARGE SCALE GENOMIC DNA]</scope>
    <source>
        <strain evidence="3 4">NCTC8782</strain>
    </source>
</reference>
<sequence>MKIRRFKNGDEISLLSVFLSSVHTLASHYYTHEQIDAWAPSDIDPDHWTNRMRALRPFVVEVDGEIAGYADVQPNGYIDHFYVSGVYPRQGVGTLLMDRIHEEARQRGMGELTSNVSKAAEAFFLRHGFHVVERGFPVCRGVTLQNALMRKYLAKQMKRKRVVSG</sequence>
<dbReference type="Proteomes" id="UP000255286">
    <property type="component" value="Unassembled WGS sequence"/>
</dbReference>
<evidence type="ECO:0000259" key="1">
    <source>
        <dbReference type="PROSITE" id="PS51186"/>
    </source>
</evidence>
<dbReference type="EMBL" id="UIGT01000001">
    <property type="protein sequence ID" value="SUX81442.1"/>
    <property type="molecule type" value="Genomic_DNA"/>
</dbReference>
<keyword evidence="3" id="KW-0012">Acyltransferase</keyword>
<dbReference type="InterPro" id="IPR052564">
    <property type="entry name" value="N-acetyltrans/Recomb-assoc"/>
</dbReference>
<dbReference type="Pfam" id="PF13673">
    <property type="entry name" value="Acetyltransf_10"/>
    <property type="match status" value="1"/>
</dbReference>
<gene>
    <name evidence="2" type="ORF">GHA_03864</name>
    <name evidence="3" type="ORF">NCTC8782_04068</name>
</gene>
<dbReference type="AlphaFoldDB" id="A0A9Q8EA01"/>
<evidence type="ECO:0000313" key="3">
    <source>
        <dbReference type="EMBL" id="SUX81442.1"/>
    </source>
</evidence>
<dbReference type="RefSeq" id="WP_048211796.1">
    <property type="nucleotide sequence ID" value="NZ_CAHPRB010000015.1"/>
</dbReference>
<dbReference type="Proteomes" id="UP000835792">
    <property type="component" value="Unassembled WGS sequence"/>
</dbReference>
<keyword evidence="3" id="KW-0808">Transferase</keyword>
<evidence type="ECO:0000313" key="5">
    <source>
        <dbReference type="Proteomes" id="UP000835792"/>
    </source>
</evidence>
<dbReference type="SUPFAM" id="SSF55729">
    <property type="entry name" value="Acyl-CoA N-acyltransferases (Nat)"/>
    <property type="match status" value="1"/>
</dbReference>
<protein>
    <submittedName>
        <fullName evidence="3">Acyltransferase</fullName>
    </submittedName>
</protein>
<keyword evidence="5" id="KW-1185">Reference proteome</keyword>
<dbReference type="GO" id="GO:0016747">
    <property type="term" value="F:acyltransferase activity, transferring groups other than amino-acyl groups"/>
    <property type="evidence" value="ECO:0007669"/>
    <property type="project" value="InterPro"/>
</dbReference>